<dbReference type="AlphaFoldDB" id="A0A518HCJ6"/>
<dbReference type="PANTHER" id="PTHR30386">
    <property type="entry name" value="MEMBRANE FUSION SUBUNIT OF EMRAB-TOLC MULTIDRUG EFFLUX PUMP"/>
    <property type="match status" value="1"/>
</dbReference>
<evidence type="ECO:0000313" key="4">
    <source>
        <dbReference type="EMBL" id="QDV38567.1"/>
    </source>
</evidence>
<accession>A0A518HCJ6</accession>
<keyword evidence="5" id="KW-1185">Reference proteome</keyword>
<comment type="subcellular location">
    <subcellularLocation>
        <location evidence="1">Cell envelope</location>
    </subcellularLocation>
</comment>
<dbReference type="GO" id="GO:0030313">
    <property type="term" value="C:cell envelope"/>
    <property type="evidence" value="ECO:0007669"/>
    <property type="project" value="UniProtKB-SubCell"/>
</dbReference>
<feature type="coiled-coil region" evidence="2">
    <location>
        <begin position="131"/>
        <end position="194"/>
    </location>
</feature>
<gene>
    <name evidence="4" type="ORF">ElP_65220</name>
</gene>
<protein>
    <recommendedName>
        <fullName evidence="6">HlyD family efflux transporter periplasmic adaptor subunit</fullName>
    </recommendedName>
</protein>
<dbReference type="EMBL" id="CP036426">
    <property type="protein sequence ID" value="QDV38567.1"/>
    <property type="molecule type" value="Genomic_DNA"/>
</dbReference>
<evidence type="ECO:0008006" key="6">
    <source>
        <dbReference type="Google" id="ProtNLM"/>
    </source>
</evidence>
<evidence type="ECO:0000256" key="3">
    <source>
        <dbReference type="SAM" id="MobiDB-lite"/>
    </source>
</evidence>
<evidence type="ECO:0000313" key="5">
    <source>
        <dbReference type="Proteomes" id="UP000317835"/>
    </source>
</evidence>
<keyword evidence="2" id="KW-0175">Coiled coil</keyword>
<feature type="region of interest" description="Disordered" evidence="3">
    <location>
        <begin position="1"/>
        <end position="41"/>
    </location>
</feature>
<evidence type="ECO:0000256" key="1">
    <source>
        <dbReference type="ARBA" id="ARBA00004196"/>
    </source>
</evidence>
<name>A0A518HCJ6_9BACT</name>
<evidence type="ECO:0000256" key="2">
    <source>
        <dbReference type="SAM" id="Coils"/>
    </source>
</evidence>
<dbReference type="Proteomes" id="UP000317835">
    <property type="component" value="Chromosome"/>
</dbReference>
<dbReference type="InterPro" id="IPR050739">
    <property type="entry name" value="MFP"/>
</dbReference>
<dbReference type="PANTHER" id="PTHR30386:SF19">
    <property type="entry name" value="MULTIDRUG EXPORT PROTEIN EMRA-RELATED"/>
    <property type="match status" value="1"/>
</dbReference>
<reference evidence="4 5" key="1">
    <citation type="submission" date="2019-02" db="EMBL/GenBank/DDBJ databases">
        <title>Deep-cultivation of Planctomycetes and their phenomic and genomic characterization uncovers novel biology.</title>
        <authorList>
            <person name="Wiegand S."/>
            <person name="Jogler M."/>
            <person name="Boedeker C."/>
            <person name="Pinto D."/>
            <person name="Vollmers J."/>
            <person name="Rivas-Marin E."/>
            <person name="Kohn T."/>
            <person name="Peeters S.H."/>
            <person name="Heuer A."/>
            <person name="Rast P."/>
            <person name="Oberbeckmann S."/>
            <person name="Bunk B."/>
            <person name="Jeske O."/>
            <person name="Meyerdierks A."/>
            <person name="Storesund J.E."/>
            <person name="Kallscheuer N."/>
            <person name="Luecker S."/>
            <person name="Lage O.M."/>
            <person name="Pohl T."/>
            <person name="Merkel B.J."/>
            <person name="Hornburger P."/>
            <person name="Mueller R.-W."/>
            <person name="Bruemmer F."/>
            <person name="Labrenz M."/>
            <person name="Spormann A.M."/>
            <person name="Op den Camp H."/>
            <person name="Overmann J."/>
            <person name="Amann R."/>
            <person name="Jetten M.S.M."/>
            <person name="Mascher T."/>
            <person name="Medema M.H."/>
            <person name="Devos D.P."/>
            <person name="Kaster A.-K."/>
            <person name="Ovreas L."/>
            <person name="Rohde M."/>
            <person name="Galperin M.Y."/>
            <person name="Jogler C."/>
        </authorList>
    </citation>
    <scope>NUCLEOTIDE SEQUENCE [LARGE SCALE GENOMIC DNA]</scope>
    <source>
        <strain evidence="4 5">ElP</strain>
    </source>
</reference>
<dbReference type="KEGG" id="tpla:ElP_65220"/>
<sequence>MPMDATRILLEPSQARPTTRESSPPKAISPASAPSPSAPPRGRGWSRLLRWSIGGAMLAEAAYLVLPSVLYRTSVQASVTAPLATVRVYQPGVVVGTPPEVGDPVSPGQTLFEVREGSPDLRPSGQIEAERESVRLAADALRAQLDELDALKATLGTHFDAYREARIGRAETLLAEQDSQVAAAESRLEEAEFECRVHGQLASRAASSDVERARAGLALAVARDELEVARQARERQRLQLDAARRGLFVGEADGGQDRVASLQRCDEIMLQQAGLRARLGELDGRLVELGARLDAEREHLADGRHEVVSPIGGLVWSSSLATGVEVEPGATAVEVVDPALLGIEAFFKEADAGRVRPGTAVEARLVGSTRILPGRVVRVSDPRAIDPRRIGGAERDSVPPGTFRAVVELEVQPESGDLADRHHIGVPAIVWVRR</sequence>
<proteinExistence type="predicted"/>
<organism evidence="4 5">
    <name type="scientific">Tautonia plasticadhaerens</name>
    <dbReference type="NCBI Taxonomy" id="2527974"/>
    <lineage>
        <taxon>Bacteria</taxon>
        <taxon>Pseudomonadati</taxon>
        <taxon>Planctomycetota</taxon>
        <taxon>Planctomycetia</taxon>
        <taxon>Isosphaerales</taxon>
        <taxon>Isosphaeraceae</taxon>
        <taxon>Tautonia</taxon>
    </lineage>
</organism>
<feature type="compositionally biased region" description="Low complexity" evidence="3">
    <location>
        <begin position="22"/>
        <end position="35"/>
    </location>
</feature>